<keyword evidence="8 13" id="KW-0274">FAD</keyword>
<dbReference type="UniPathway" id="UPA00253">
    <property type="reaction ID" value="UER00326"/>
</dbReference>
<evidence type="ECO:0000256" key="12">
    <source>
        <dbReference type="PIRSR" id="PIRSR000171-1"/>
    </source>
</evidence>
<organism evidence="17 18">
    <name type="scientific">Candidatus Thiodubiliella endoseptemdiera</name>
    <dbReference type="NCBI Taxonomy" id="2738886"/>
    <lineage>
        <taxon>Bacteria</taxon>
        <taxon>Pseudomonadati</taxon>
        <taxon>Pseudomonadota</taxon>
        <taxon>Gammaproteobacteria</taxon>
        <taxon>Candidatus Pseudothioglobaceae</taxon>
        <taxon>Candidatus Thiodubiliella</taxon>
    </lineage>
</organism>
<evidence type="ECO:0000256" key="5">
    <source>
        <dbReference type="ARBA" id="ARBA00021901"/>
    </source>
</evidence>
<dbReference type="GO" id="GO:0008734">
    <property type="term" value="F:L-aspartate oxidase activity"/>
    <property type="evidence" value="ECO:0007669"/>
    <property type="project" value="UniProtKB-UniRule"/>
</dbReference>
<dbReference type="PIRSF" id="PIRSF000171">
    <property type="entry name" value="SDHA_APRA_LASPO"/>
    <property type="match status" value="1"/>
</dbReference>
<dbReference type="AlphaFoldDB" id="A0A853F195"/>
<keyword evidence="14" id="KW-0175">Coiled coil</keyword>
<dbReference type="SUPFAM" id="SSF56425">
    <property type="entry name" value="Succinate dehydrogenase/fumarate reductase flavoprotein, catalytic domain"/>
    <property type="match status" value="1"/>
</dbReference>
<evidence type="ECO:0000256" key="13">
    <source>
        <dbReference type="RuleBase" id="RU362049"/>
    </source>
</evidence>
<evidence type="ECO:0000256" key="14">
    <source>
        <dbReference type="SAM" id="Coils"/>
    </source>
</evidence>
<dbReference type="InterPro" id="IPR036188">
    <property type="entry name" value="FAD/NAD-bd_sf"/>
</dbReference>
<dbReference type="Gene3D" id="3.50.50.60">
    <property type="entry name" value="FAD/NAD(P)-binding domain"/>
    <property type="match status" value="1"/>
</dbReference>
<dbReference type="InterPro" id="IPR037099">
    <property type="entry name" value="Fum_R/Succ_DH_flav-like_C_sf"/>
</dbReference>
<dbReference type="InterPro" id="IPR015939">
    <property type="entry name" value="Fum_Rdtase/Succ_DH_flav-like_C"/>
</dbReference>
<dbReference type="NCBIfam" id="NF006567">
    <property type="entry name" value="PRK09077.1"/>
    <property type="match status" value="1"/>
</dbReference>
<evidence type="ECO:0000259" key="16">
    <source>
        <dbReference type="Pfam" id="PF02910"/>
    </source>
</evidence>
<dbReference type="EMBL" id="JACCHT010000001">
    <property type="protein sequence ID" value="NYT27326.1"/>
    <property type="molecule type" value="Genomic_DNA"/>
</dbReference>
<dbReference type="PANTHER" id="PTHR42716">
    <property type="entry name" value="L-ASPARTATE OXIDASE"/>
    <property type="match status" value="1"/>
</dbReference>
<evidence type="ECO:0000259" key="15">
    <source>
        <dbReference type="Pfam" id="PF00890"/>
    </source>
</evidence>
<reference evidence="17 18" key="1">
    <citation type="submission" date="2020-05" db="EMBL/GenBank/DDBJ databases">
        <title>Horizontal transmission and recombination maintain forever young bacterial symbiont genomes.</title>
        <authorList>
            <person name="Russell S.L."/>
            <person name="Pepper-Tunick E."/>
            <person name="Svedberg J."/>
            <person name="Byrne A."/>
            <person name="Ruelas Castillo J."/>
            <person name="Vollmers C."/>
            <person name="Beinart R.A."/>
            <person name="Corbett-Detig R."/>
        </authorList>
    </citation>
    <scope>NUCLEOTIDE SEQUENCE [LARGE SCALE GENOMIC DNA]</scope>
    <source>
        <strain evidence="17">455</strain>
    </source>
</reference>
<comment type="subcellular location">
    <subcellularLocation>
        <location evidence="13">Cytoplasm</location>
    </subcellularLocation>
</comment>
<evidence type="ECO:0000256" key="7">
    <source>
        <dbReference type="ARBA" id="ARBA00022642"/>
    </source>
</evidence>
<evidence type="ECO:0000256" key="6">
    <source>
        <dbReference type="ARBA" id="ARBA00022630"/>
    </source>
</evidence>
<evidence type="ECO:0000256" key="4">
    <source>
        <dbReference type="ARBA" id="ARBA00012173"/>
    </source>
</evidence>
<gene>
    <name evidence="17" type="primary">nadB</name>
    <name evidence="17" type="ORF">H0A76_05195</name>
</gene>
<dbReference type="FunFam" id="1.20.58.100:FF:000002">
    <property type="entry name" value="L-aspartate oxidase"/>
    <property type="match status" value="1"/>
</dbReference>
<name>A0A853F195_9GAMM</name>
<dbReference type="FunFam" id="3.90.700.10:FF:000002">
    <property type="entry name" value="L-aspartate oxidase"/>
    <property type="match status" value="1"/>
</dbReference>
<comment type="cofactor">
    <cofactor evidence="1 13">
        <name>FAD</name>
        <dbReference type="ChEBI" id="CHEBI:57692"/>
    </cofactor>
</comment>
<evidence type="ECO:0000313" key="17">
    <source>
        <dbReference type="EMBL" id="NYT27326.1"/>
    </source>
</evidence>
<evidence type="ECO:0000256" key="10">
    <source>
        <dbReference type="ARBA" id="ARBA00048305"/>
    </source>
</evidence>
<dbReference type="PRINTS" id="PR00368">
    <property type="entry name" value="FADPNR"/>
</dbReference>
<dbReference type="InterPro" id="IPR005288">
    <property type="entry name" value="NadB"/>
</dbReference>
<comment type="function">
    <text evidence="13">Catalyzes the oxidation of L-aspartate to iminoaspartate.</text>
</comment>
<dbReference type="EC" id="1.4.3.16" evidence="4 11"/>
<comment type="pathway">
    <text evidence="2 13">Cofactor biosynthesis; NAD(+) biosynthesis; iminoaspartate from L-aspartate (oxidase route): step 1/1.</text>
</comment>
<comment type="similarity">
    <text evidence="3 13">Belongs to the FAD-dependent oxidoreductase 2 family. NadB subfamily.</text>
</comment>
<dbReference type="RefSeq" id="WP_369152873.1">
    <property type="nucleotide sequence ID" value="NZ_OZ156464.1"/>
</dbReference>
<comment type="caution">
    <text evidence="17">The sequence shown here is derived from an EMBL/GenBank/DDBJ whole genome shotgun (WGS) entry which is preliminary data.</text>
</comment>
<evidence type="ECO:0000313" key="18">
    <source>
        <dbReference type="Proteomes" id="UP000568751"/>
    </source>
</evidence>
<dbReference type="Pfam" id="PF00890">
    <property type="entry name" value="FAD_binding_2"/>
    <property type="match status" value="1"/>
</dbReference>
<keyword evidence="9 13" id="KW-0560">Oxidoreductase</keyword>
<protein>
    <recommendedName>
        <fullName evidence="5 11">L-aspartate oxidase</fullName>
        <ecNumber evidence="4 11">1.4.3.16</ecNumber>
    </recommendedName>
</protein>
<evidence type="ECO:0000256" key="1">
    <source>
        <dbReference type="ARBA" id="ARBA00001974"/>
    </source>
</evidence>
<feature type="domain" description="FAD-dependent oxidoreductase 2 FAD-binding" evidence="15">
    <location>
        <begin position="8"/>
        <end position="378"/>
    </location>
</feature>
<dbReference type="PANTHER" id="PTHR42716:SF2">
    <property type="entry name" value="L-ASPARTATE OXIDASE, CHLOROPLASTIC"/>
    <property type="match status" value="1"/>
</dbReference>
<dbReference type="InterPro" id="IPR027477">
    <property type="entry name" value="Succ_DH/fumarate_Rdtase_cat_sf"/>
</dbReference>
<feature type="active site" description="Proton acceptor" evidence="12">
    <location>
        <position position="276"/>
    </location>
</feature>
<comment type="catalytic activity">
    <reaction evidence="10">
        <text>L-aspartate + O2 = iminosuccinate + H2O2</text>
        <dbReference type="Rhea" id="RHEA:25876"/>
        <dbReference type="ChEBI" id="CHEBI:15379"/>
        <dbReference type="ChEBI" id="CHEBI:16240"/>
        <dbReference type="ChEBI" id="CHEBI:29991"/>
        <dbReference type="ChEBI" id="CHEBI:77875"/>
        <dbReference type="EC" id="1.4.3.16"/>
    </reaction>
    <physiologicalReaction direction="left-to-right" evidence="10">
        <dbReference type="Rhea" id="RHEA:25877"/>
    </physiologicalReaction>
</comment>
<dbReference type="GO" id="GO:0034628">
    <property type="term" value="P:'de novo' NAD+ biosynthetic process from L-aspartate"/>
    <property type="evidence" value="ECO:0007669"/>
    <property type="project" value="TreeGrafter"/>
</dbReference>
<keyword evidence="6 13" id="KW-0285">Flavoprotein</keyword>
<dbReference type="SUPFAM" id="SSF51905">
    <property type="entry name" value="FAD/NAD(P)-binding domain"/>
    <property type="match status" value="1"/>
</dbReference>
<dbReference type="NCBIfam" id="TIGR00551">
    <property type="entry name" value="nadB"/>
    <property type="match status" value="1"/>
</dbReference>
<evidence type="ECO:0000256" key="11">
    <source>
        <dbReference type="NCBIfam" id="TIGR00551"/>
    </source>
</evidence>
<dbReference type="SUPFAM" id="SSF46977">
    <property type="entry name" value="Succinate dehydrogenase/fumarate reductase flavoprotein C-terminal domain"/>
    <property type="match status" value="1"/>
</dbReference>
<evidence type="ECO:0000256" key="9">
    <source>
        <dbReference type="ARBA" id="ARBA00023002"/>
    </source>
</evidence>
<accession>A0A853F195</accession>
<sequence>MPAQHHFDVLIIGTGSAGLMNALQLSDDLSVALIAKDKFLKGSSYYAQGGISAVLDITDNFQSHIIDTLSTGHKLGNEKVIRFMVEHAPDAIRSLEKAGVIFTQDKDHYHLTTEGGHSNRRVAHVADKTGKSIQTNLLNSIKKKKNIHLFENFIAIDLLTKNTQCHGAYVLNKSNNEVENFIAHQTVLATGGASKAYLYTSNPDTSTGDGIAMAYRAHCDIVNMEFTQFHPTCLYHPHAKSFLISEALRGEGAKLILPNGDAFMHKYDERLELAPRDVVARAIDSEMKKNGFDCVYLDISFKDKRWIQEHFPTISDKCASFGIDISKQPIPVVPAAHYTCGGIQTDINAHSNLDNLYAIGEVAHTGVHGANRMASNSLLECIVFAKTCAHHINQQTFKHTQPAFNNWDASKVSLSKEKVMVTHLWDEVRRLMWNFVGIMRSNKRLHAAQMRLTQIQNEVDEYYRLYLISNDLIELRNLITTAQIIVKSAISRTESLGLHYNEDYPQAADTIKNTIVKL</sequence>
<dbReference type="Gene3D" id="1.20.58.100">
    <property type="entry name" value="Fumarate reductase/succinate dehydrogenase flavoprotein-like, C-terminal domain"/>
    <property type="match status" value="1"/>
</dbReference>
<evidence type="ECO:0000256" key="8">
    <source>
        <dbReference type="ARBA" id="ARBA00022827"/>
    </source>
</evidence>
<dbReference type="InterPro" id="IPR003953">
    <property type="entry name" value="FAD-dep_OxRdtase_2_FAD-bd"/>
</dbReference>
<keyword evidence="7 13" id="KW-0662">Pyridine nucleotide biosynthesis</keyword>
<feature type="domain" description="Fumarate reductase/succinate dehydrogenase flavoprotein-like C-terminal" evidence="16">
    <location>
        <begin position="427"/>
        <end position="510"/>
    </location>
</feature>
<dbReference type="GO" id="GO:0005737">
    <property type="term" value="C:cytoplasm"/>
    <property type="evidence" value="ECO:0007669"/>
    <property type="project" value="UniProtKB-SubCell"/>
</dbReference>
<feature type="coiled-coil region" evidence="14">
    <location>
        <begin position="438"/>
        <end position="465"/>
    </location>
</feature>
<evidence type="ECO:0000256" key="3">
    <source>
        <dbReference type="ARBA" id="ARBA00008562"/>
    </source>
</evidence>
<dbReference type="Pfam" id="PF02910">
    <property type="entry name" value="Succ_DH_flav_C"/>
    <property type="match status" value="1"/>
</dbReference>
<dbReference type="Proteomes" id="UP000568751">
    <property type="component" value="Unassembled WGS sequence"/>
</dbReference>
<evidence type="ECO:0000256" key="2">
    <source>
        <dbReference type="ARBA" id="ARBA00004950"/>
    </source>
</evidence>
<dbReference type="Gene3D" id="3.90.700.10">
    <property type="entry name" value="Succinate dehydrogenase/fumarate reductase flavoprotein, catalytic domain"/>
    <property type="match status" value="1"/>
</dbReference>
<proteinExistence type="inferred from homology"/>